<proteinExistence type="predicted"/>
<evidence type="ECO:0000313" key="4">
    <source>
        <dbReference type="Proteomes" id="UP001221189"/>
    </source>
</evidence>
<protein>
    <recommendedName>
        <fullName evidence="5">DUF4124 domain-containing protein</fullName>
    </recommendedName>
</protein>
<comment type="caution">
    <text evidence="3">The sequence shown here is derived from an EMBL/GenBank/DDBJ whole genome shotgun (WGS) entry which is preliminary data.</text>
</comment>
<evidence type="ECO:0008006" key="5">
    <source>
        <dbReference type="Google" id="ProtNLM"/>
    </source>
</evidence>
<gene>
    <name evidence="3" type="ORF">PRZ03_11040</name>
</gene>
<keyword evidence="4" id="KW-1185">Reference proteome</keyword>
<keyword evidence="2" id="KW-0732">Signal</keyword>
<feature type="compositionally biased region" description="Low complexity" evidence="1">
    <location>
        <begin position="139"/>
        <end position="150"/>
    </location>
</feature>
<organism evidence="3 4">
    <name type="scientific">Roseateles albus</name>
    <dbReference type="NCBI Taxonomy" id="2987525"/>
    <lineage>
        <taxon>Bacteria</taxon>
        <taxon>Pseudomonadati</taxon>
        <taxon>Pseudomonadota</taxon>
        <taxon>Betaproteobacteria</taxon>
        <taxon>Burkholderiales</taxon>
        <taxon>Sphaerotilaceae</taxon>
        <taxon>Roseateles</taxon>
    </lineage>
</organism>
<evidence type="ECO:0000256" key="1">
    <source>
        <dbReference type="SAM" id="MobiDB-lite"/>
    </source>
</evidence>
<evidence type="ECO:0000313" key="3">
    <source>
        <dbReference type="EMBL" id="MDC8772105.1"/>
    </source>
</evidence>
<evidence type="ECO:0000256" key="2">
    <source>
        <dbReference type="SAM" id="SignalP"/>
    </source>
</evidence>
<feature type="compositionally biased region" description="Basic and acidic residues" evidence="1">
    <location>
        <begin position="151"/>
        <end position="190"/>
    </location>
</feature>
<feature type="chain" id="PRO_5046075922" description="DUF4124 domain-containing protein" evidence="2">
    <location>
        <begin position="20"/>
        <end position="206"/>
    </location>
</feature>
<feature type="region of interest" description="Disordered" evidence="1">
    <location>
        <begin position="139"/>
        <end position="206"/>
    </location>
</feature>
<accession>A0ABT5KE71</accession>
<name>A0ABT5KE71_9BURK</name>
<feature type="compositionally biased region" description="Pro residues" evidence="1">
    <location>
        <begin position="197"/>
        <end position="206"/>
    </location>
</feature>
<feature type="signal peptide" evidence="2">
    <location>
        <begin position="1"/>
        <end position="19"/>
    </location>
</feature>
<reference evidence="3 4" key="1">
    <citation type="submission" date="2022-10" db="EMBL/GenBank/DDBJ databases">
        <title>Paucibacter sp. hw1 Genome sequencing.</title>
        <authorList>
            <person name="Park S."/>
        </authorList>
    </citation>
    <scope>NUCLEOTIDE SEQUENCE [LARGE SCALE GENOMIC DNA]</scope>
    <source>
        <strain evidence="4">hw1</strain>
    </source>
</reference>
<dbReference type="Proteomes" id="UP001221189">
    <property type="component" value="Unassembled WGS sequence"/>
</dbReference>
<sequence length="206" mass="21976">MFKASLVLAAALMGGNAMAAEVWKCQVGDQIKYSDRPCQAAGEALPARSLQGNVVDAAVKPPPAQAASGAAAGPLVDARPPANVCPGELEISAMETRASSISLSPEAKAFMQDEVRRARQCRKGQGRYIAADWDISRQAQAAQSSSSGAQDARRRAEDMHSAADPGEGDRISSMREQERAQREAQRRQDQRLQNQAPRPPASIPGR</sequence>
<dbReference type="RefSeq" id="WP_273600350.1">
    <property type="nucleotide sequence ID" value="NZ_JAQQXT010000006.1"/>
</dbReference>
<dbReference type="EMBL" id="JAQQXT010000006">
    <property type="protein sequence ID" value="MDC8772105.1"/>
    <property type="molecule type" value="Genomic_DNA"/>
</dbReference>